<keyword evidence="6" id="KW-1185">Reference proteome</keyword>
<evidence type="ECO:0000313" key="3">
    <source>
        <dbReference type="EMBL" id="MBB3775536.1"/>
    </source>
</evidence>
<reference evidence="3 6" key="2">
    <citation type="submission" date="2020-08" db="EMBL/GenBank/DDBJ databases">
        <title>Genomic Encyclopedia of Type Strains, Phase IV (KMG-IV): sequencing the most valuable type-strain genomes for metagenomic binning, comparative biology and taxonomic classification.</title>
        <authorList>
            <person name="Goeker M."/>
        </authorList>
    </citation>
    <scope>NUCLEOTIDE SEQUENCE [LARGE SCALE GENOMIC DNA]</scope>
    <source>
        <strain evidence="3 6">DSM 8510</strain>
    </source>
</reference>
<keyword evidence="1" id="KW-1133">Transmembrane helix</keyword>
<name>A0A6I4UPY8_9SPHN</name>
<feature type="domain" description="Sulfatase N-terminal" evidence="2">
    <location>
        <begin position="247"/>
        <end position="477"/>
    </location>
</feature>
<dbReference type="SUPFAM" id="SSF53649">
    <property type="entry name" value="Alkaline phosphatase-like"/>
    <property type="match status" value="1"/>
</dbReference>
<evidence type="ECO:0000313" key="4">
    <source>
        <dbReference type="EMBL" id="MXP39365.1"/>
    </source>
</evidence>
<dbReference type="Gene3D" id="3.40.720.10">
    <property type="entry name" value="Alkaline Phosphatase, subunit A"/>
    <property type="match status" value="1"/>
</dbReference>
<dbReference type="RefSeq" id="WP_160761414.1">
    <property type="nucleotide sequence ID" value="NZ_BAAADZ010000010.1"/>
</dbReference>
<dbReference type="AlphaFoldDB" id="A0A6I4UPY8"/>
<feature type="transmembrane region" description="Helical" evidence="1">
    <location>
        <begin position="193"/>
        <end position="213"/>
    </location>
</feature>
<dbReference type="GO" id="GO:0016787">
    <property type="term" value="F:hydrolase activity"/>
    <property type="evidence" value="ECO:0007669"/>
    <property type="project" value="UniProtKB-KW"/>
</dbReference>
<evidence type="ECO:0000313" key="5">
    <source>
        <dbReference type="Proteomes" id="UP000430021"/>
    </source>
</evidence>
<feature type="transmembrane region" description="Helical" evidence="1">
    <location>
        <begin position="70"/>
        <end position="90"/>
    </location>
</feature>
<organism evidence="4 5">
    <name type="scientific">Erythrobacter ramosus</name>
    <dbReference type="NCBI Taxonomy" id="35811"/>
    <lineage>
        <taxon>Bacteria</taxon>
        <taxon>Pseudomonadati</taxon>
        <taxon>Pseudomonadota</taxon>
        <taxon>Alphaproteobacteria</taxon>
        <taxon>Sphingomonadales</taxon>
        <taxon>Erythrobacteraceae</taxon>
        <taxon>Erythrobacter/Porphyrobacter group</taxon>
        <taxon>Erythrobacter</taxon>
    </lineage>
</organism>
<dbReference type="Proteomes" id="UP000548685">
    <property type="component" value="Unassembled WGS sequence"/>
</dbReference>
<dbReference type="Pfam" id="PF00884">
    <property type="entry name" value="Sulfatase"/>
    <property type="match status" value="1"/>
</dbReference>
<comment type="caution">
    <text evidence="4">The sequence shown here is derived from an EMBL/GenBank/DDBJ whole genome shotgun (WGS) entry which is preliminary data.</text>
</comment>
<protein>
    <submittedName>
        <fullName evidence="4">Sulfatase-like hydrolase/transferase</fullName>
    </submittedName>
</protein>
<evidence type="ECO:0000256" key="1">
    <source>
        <dbReference type="SAM" id="Phobius"/>
    </source>
</evidence>
<keyword evidence="1" id="KW-0812">Transmembrane</keyword>
<evidence type="ECO:0000259" key="2">
    <source>
        <dbReference type="Pfam" id="PF00884"/>
    </source>
</evidence>
<feature type="transmembrane region" description="Helical" evidence="1">
    <location>
        <begin position="119"/>
        <end position="143"/>
    </location>
</feature>
<evidence type="ECO:0000313" key="6">
    <source>
        <dbReference type="Proteomes" id="UP000548685"/>
    </source>
</evidence>
<gene>
    <name evidence="3" type="ORF">FHS52_001505</name>
    <name evidence="4" type="ORF">GRI59_12180</name>
</gene>
<keyword evidence="4" id="KW-0378">Hydrolase</keyword>
<feature type="transmembrane region" description="Helical" evidence="1">
    <location>
        <begin position="163"/>
        <end position="181"/>
    </location>
</feature>
<dbReference type="EMBL" id="WTYB01000002">
    <property type="protein sequence ID" value="MXP39365.1"/>
    <property type="molecule type" value="Genomic_DNA"/>
</dbReference>
<dbReference type="EMBL" id="JACICE010000002">
    <property type="protein sequence ID" value="MBB3775536.1"/>
    <property type="molecule type" value="Genomic_DNA"/>
</dbReference>
<dbReference type="InterPro" id="IPR017850">
    <property type="entry name" value="Alkaline_phosphatase_core_sf"/>
</dbReference>
<sequence>MLSFACLLVSPERLLVINLDRLAPALTPAAPCAKWQRDQHPFGDARIMGHSLLKRLPVSFFEDEEEKTRVANWLLVWVVLANAAFSLMYFTGSPPRITSIMTFGVIGLLVRNQPYFVRAFAFVGGLAYAIFTILGALFNLPVYSLSQSIRFMGDLNALNSVEYVAIGTLLLVMLGCALWALRRPTNFASQRAAMVACAAVALVAATDYGMGFGSRGHYKRYNFEGAAFTSGVSASGLVPAAGEAPRHILIVMVESLGKPIGNADLERLVFARYNEPAVRARFDVTRGDSTYYGSTTSGEVRELCGRWGDYYDLLDRSDDSCLPATMARRGYDTSAYHSFAGDFFDRSTWYPNIGFDKMHFRSDLLKGGAESCGGVFPGVCDRDVPRQLAAKLKAADKPQFVYWLTVNSHLPVPEANNLGVENCERLSPRLAADYPIICRQVAIWDDIDKAMVKEITAADFPPTDILIVGDHMPPYFDRKSRVQFAPDRVPWMLLKWRGA</sequence>
<accession>A0A6I4UPY8</accession>
<keyword evidence="4" id="KW-0808">Transferase</keyword>
<dbReference type="GO" id="GO:0016740">
    <property type="term" value="F:transferase activity"/>
    <property type="evidence" value="ECO:0007669"/>
    <property type="project" value="UniProtKB-KW"/>
</dbReference>
<dbReference type="Proteomes" id="UP000430021">
    <property type="component" value="Unassembled WGS sequence"/>
</dbReference>
<keyword evidence="1" id="KW-0472">Membrane</keyword>
<dbReference type="OrthoDB" id="5363296at2"/>
<dbReference type="InterPro" id="IPR000917">
    <property type="entry name" value="Sulfatase_N"/>
</dbReference>
<reference evidence="4 5" key="1">
    <citation type="submission" date="2019-12" db="EMBL/GenBank/DDBJ databases">
        <title>Genomic-based taxomic classification of the family Erythrobacteraceae.</title>
        <authorList>
            <person name="Xu L."/>
        </authorList>
    </citation>
    <scope>NUCLEOTIDE SEQUENCE [LARGE SCALE GENOMIC DNA]</scope>
    <source>
        <strain evidence="4 5">JCM 10282</strain>
    </source>
</reference>
<proteinExistence type="predicted"/>